<protein>
    <recommendedName>
        <fullName evidence="1 12">GTP 3',8-cyclase</fullName>
        <ecNumber evidence="1 12">4.1.99.22</ecNumber>
    </recommendedName>
    <alternativeName>
        <fullName evidence="12">Molybdenum cofactor biosynthesis protein A</fullName>
    </alternativeName>
</protein>
<evidence type="ECO:0000256" key="1">
    <source>
        <dbReference type="ARBA" id="ARBA00012167"/>
    </source>
</evidence>
<dbReference type="EC" id="4.1.99.22" evidence="1 12"/>
<keyword evidence="3 12" id="KW-0949">S-adenosyl-L-methionine</keyword>
<evidence type="ECO:0000256" key="8">
    <source>
        <dbReference type="ARBA" id="ARBA00023134"/>
    </source>
</evidence>
<comment type="similarity">
    <text evidence="12">Belongs to the radical SAM superfamily. MoaA family.</text>
</comment>
<feature type="binding site" evidence="12">
    <location>
        <position position="20"/>
    </location>
    <ligand>
        <name>[4Fe-4S] cluster</name>
        <dbReference type="ChEBI" id="CHEBI:49883"/>
        <label>1</label>
        <note>4Fe-4S-S-AdoMet</note>
    </ligand>
</feature>
<dbReference type="SFLD" id="SFLDG01386">
    <property type="entry name" value="main_SPASM_domain-containing"/>
    <property type="match status" value="1"/>
</dbReference>
<dbReference type="EMBL" id="CP002400">
    <property type="protein sequence ID" value="ADU26419.1"/>
    <property type="molecule type" value="Genomic_DNA"/>
</dbReference>
<name>E6U3C7_ETHHY</name>
<dbReference type="AlphaFoldDB" id="E6U3C7"/>
<dbReference type="CDD" id="cd21117">
    <property type="entry name" value="Twitch_MoaA"/>
    <property type="match status" value="1"/>
</dbReference>
<keyword evidence="4 12" id="KW-0479">Metal-binding</keyword>
<dbReference type="STRING" id="663278.Ethha_0850"/>
<feature type="binding site" evidence="12">
    <location>
        <position position="24"/>
    </location>
    <ligand>
        <name>[4Fe-4S] cluster</name>
        <dbReference type="ChEBI" id="CHEBI:49883"/>
        <label>1</label>
        <note>4Fe-4S-S-AdoMet</note>
    </ligand>
</feature>
<dbReference type="GO" id="GO:0061798">
    <property type="term" value="F:GTP 3',8'-cyclase activity"/>
    <property type="evidence" value="ECO:0007669"/>
    <property type="project" value="UniProtKB-UniRule"/>
</dbReference>
<evidence type="ECO:0000256" key="6">
    <source>
        <dbReference type="ARBA" id="ARBA00023004"/>
    </source>
</evidence>
<dbReference type="SFLD" id="SFLDG01383">
    <property type="entry name" value="cyclic_pyranopterin_phosphate"/>
    <property type="match status" value="1"/>
</dbReference>
<comment type="catalytic activity">
    <reaction evidence="11 12">
        <text>GTP + AH2 + S-adenosyl-L-methionine = (8S)-3',8-cyclo-7,8-dihydroguanosine 5'-triphosphate + 5'-deoxyadenosine + L-methionine + A + H(+)</text>
        <dbReference type="Rhea" id="RHEA:49576"/>
        <dbReference type="ChEBI" id="CHEBI:13193"/>
        <dbReference type="ChEBI" id="CHEBI:15378"/>
        <dbReference type="ChEBI" id="CHEBI:17319"/>
        <dbReference type="ChEBI" id="CHEBI:17499"/>
        <dbReference type="ChEBI" id="CHEBI:37565"/>
        <dbReference type="ChEBI" id="CHEBI:57844"/>
        <dbReference type="ChEBI" id="CHEBI:59789"/>
        <dbReference type="ChEBI" id="CHEBI:131766"/>
        <dbReference type="EC" id="4.1.99.22"/>
    </reaction>
</comment>
<dbReference type="GO" id="GO:0005525">
    <property type="term" value="F:GTP binding"/>
    <property type="evidence" value="ECO:0007669"/>
    <property type="project" value="UniProtKB-UniRule"/>
</dbReference>
<dbReference type="RefSeq" id="WP_013484789.1">
    <property type="nucleotide sequence ID" value="NC_014828.1"/>
</dbReference>
<dbReference type="Pfam" id="PF06463">
    <property type="entry name" value="Mob_synth_C"/>
    <property type="match status" value="1"/>
</dbReference>
<evidence type="ECO:0000256" key="2">
    <source>
        <dbReference type="ARBA" id="ARBA00022485"/>
    </source>
</evidence>
<dbReference type="InterPro" id="IPR050105">
    <property type="entry name" value="MoCo_biosynth_MoaA/MoaC"/>
</dbReference>
<evidence type="ECO:0000256" key="7">
    <source>
        <dbReference type="ARBA" id="ARBA00023014"/>
    </source>
</evidence>
<dbReference type="SFLD" id="SFLDG01067">
    <property type="entry name" value="SPASM/twitch_domain_containing"/>
    <property type="match status" value="1"/>
</dbReference>
<feature type="binding site" evidence="12">
    <location>
        <position position="250"/>
    </location>
    <ligand>
        <name>[4Fe-4S] cluster</name>
        <dbReference type="ChEBI" id="CHEBI:49883"/>
        <label>2</label>
        <note>4Fe-4S-substrate</note>
    </ligand>
</feature>
<evidence type="ECO:0000256" key="9">
    <source>
        <dbReference type="ARBA" id="ARBA00023150"/>
    </source>
</evidence>
<dbReference type="PROSITE" id="PS51918">
    <property type="entry name" value="RADICAL_SAM"/>
    <property type="match status" value="1"/>
</dbReference>
<feature type="binding site" evidence="12">
    <location>
        <position position="94"/>
    </location>
    <ligand>
        <name>GTP</name>
        <dbReference type="ChEBI" id="CHEBI:37565"/>
    </ligand>
</feature>
<keyword evidence="8 12" id="KW-0342">GTP-binding</keyword>
<accession>E6U3C7</accession>
<dbReference type="Proteomes" id="UP000001551">
    <property type="component" value="Chromosome"/>
</dbReference>
<dbReference type="HAMAP" id="MF_01225_B">
    <property type="entry name" value="MoaA_B"/>
    <property type="match status" value="1"/>
</dbReference>
<evidence type="ECO:0000256" key="12">
    <source>
        <dbReference type="HAMAP-Rule" id="MF_01225"/>
    </source>
</evidence>
<dbReference type="KEGG" id="eha:Ethha_0850"/>
<dbReference type="GO" id="GO:1904047">
    <property type="term" value="F:S-adenosyl-L-methionine binding"/>
    <property type="evidence" value="ECO:0007669"/>
    <property type="project" value="UniProtKB-UniRule"/>
</dbReference>
<feature type="binding site" evidence="12">
    <location>
        <position position="267"/>
    </location>
    <ligand>
        <name>[4Fe-4S] cluster</name>
        <dbReference type="ChEBI" id="CHEBI:49883"/>
        <label>2</label>
        <note>4Fe-4S-substrate</note>
    </ligand>
</feature>
<comment type="subunit">
    <text evidence="12">Monomer and homodimer.</text>
</comment>
<keyword evidence="7 12" id="KW-0411">Iron-sulfur</keyword>
<dbReference type="SMART" id="SM00729">
    <property type="entry name" value="Elp3"/>
    <property type="match status" value="1"/>
</dbReference>
<dbReference type="PANTHER" id="PTHR22960:SF0">
    <property type="entry name" value="MOLYBDENUM COFACTOR BIOSYNTHESIS PROTEIN 1"/>
    <property type="match status" value="1"/>
</dbReference>
<keyword evidence="15" id="KW-1185">Reference proteome</keyword>
<feature type="binding site" evidence="12">
    <location>
        <position position="26"/>
    </location>
    <ligand>
        <name>S-adenosyl-L-methionine</name>
        <dbReference type="ChEBI" id="CHEBI:59789"/>
    </ligand>
</feature>
<proteinExistence type="inferred from homology"/>
<dbReference type="InterPro" id="IPR040064">
    <property type="entry name" value="MoaA-like"/>
</dbReference>
<keyword evidence="10 12" id="KW-0456">Lyase</keyword>
<feature type="binding site" evidence="12">
    <location>
        <position position="188"/>
    </location>
    <ligand>
        <name>S-adenosyl-L-methionine</name>
        <dbReference type="ChEBI" id="CHEBI:59789"/>
    </ligand>
</feature>
<dbReference type="InterPro" id="IPR006638">
    <property type="entry name" value="Elp3/MiaA/NifB-like_rSAM"/>
</dbReference>
<dbReference type="GO" id="GO:0061799">
    <property type="term" value="F:cyclic pyranopterin monophosphate synthase activity"/>
    <property type="evidence" value="ECO:0007669"/>
    <property type="project" value="TreeGrafter"/>
</dbReference>
<dbReference type="UniPathway" id="UPA00344"/>
<dbReference type="GO" id="GO:0051539">
    <property type="term" value="F:4 iron, 4 sulfur cluster binding"/>
    <property type="evidence" value="ECO:0007669"/>
    <property type="project" value="UniProtKB-UniRule"/>
</dbReference>
<comment type="pathway">
    <text evidence="12">Cofactor biosynthesis; molybdopterin biosynthesis.</text>
</comment>
<feature type="binding site" evidence="12">
    <location>
        <position position="253"/>
    </location>
    <ligand>
        <name>[4Fe-4S] cluster</name>
        <dbReference type="ChEBI" id="CHEBI:49883"/>
        <label>2</label>
        <note>4Fe-4S-substrate</note>
    </ligand>
</feature>
<evidence type="ECO:0000313" key="14">
    <source>
        <dbReference type="EMBL" id="ADU26419.1"/>
    </source>
</evidence>
<dbReference type="InterPro" id="IPR000385">
    <property type="entry name" value="MoaA_NifB_PqqE_Fe-S-bd_CS"/>
</dbReference>
<sequence>MENMEKRVVDYLRVSITDRCNLRCRYCMPDKGISLVPHSETLRYEELLRVVACAARAGIQKIKVTGGEPLVRRGVLGFLEKLRGIKGIRQVTMTTNGILLPQFLPQLAQIGVEAVNVSLDTLNPETFRAITRRDGLADVLRGIDAALTLGLRIKINAVPIAGLNEDELPALAELAKDKPLDVRFIELMPIGCGAAFTPVKTDEVRHRLEQAFGPLMPWEGRRGNGPARYVSVEGFAGKIGFISPLSHSFCRTCNRLRLTATGLLKPCLASGNAVPLWPLLRTGAGDAQLTALLEKTITQKPLAQDFAQMNASCPEQKKMAQIGG</sequence>
<comment type="caution">
    <text evidence="12">Lacks conserved residue(s) required for the propagation of feature annotation.</text>
</comment>
<dbReference type="SFLD" id="SFLDS00029">
    <property type="entry name" value="Radical_SAM"/>
    <property type="match status" value="1"/>
</dbReference>
<feature type="binding site" evidence="12">
    <location>
        <position position="27"/>
    </location>
    <ligand>
        <name>[4Fe-4S] cluster</name>
        <dbReference type="ChEBI" id="CHEBI:49883"/>
        <label>1</label>
        <note>4Fe-4S-S-AdoMet</note>
    </ligand>
</feature>
<organism evidence="14 15">
    <name type="scientific">Ethanoligenens harbinense (strain DSM 18485 / JCM 12961 / CGMCC 1.5033 / YUAN-3)</name>
    <dbReference type="NCBI Taxonomy" id="663278"/>
    <lineage>
        <taxon>Bacteria</taxon>
        <taxon>Bacillati</taxon>
        <taxon>Bacillota</taxon>
        <taxon>Clostridia</taxon>
        <taxon>Eubacteriales</taxon>
        <taxon>Oscillospiraceae</taxon>
        <taxon>Ethanoligenens</taxon>
    </lineage>
</organism>
<evidence type="ECO:0000256" key="10">
    <source>
        <dbReference type="ARBA" id="ARBA00023239"/>
    </source>
</evidence>
<dbReference type="PANTHER" id="PTHR22960">
    <property type="entry name" value="MOLYBDOPTERIN COFACTOR SYNTHESIS PROTEIN A"/>
    <property type="match status" value="1"/>
</dbReference>
<dbReference type="CDD" id="cd01335">
    <property type="entry name" value="Radical_SAM"/>
    <property type="match status" value="1"/>
</dbReference>
<dbReference type="InterPro" id="IPR007197">
    <property type="entry name" value="rSAM"/>
</dbReference>
<keyword evidence="2 12" id="KW-0004">4Fe-4S</keyword>
<dbReference type="Pfam" id="PF04055">
    <property type="entry name" value="Radical_SAM"/>
    <property type="match status" value="1"/>
</dbReference>
<dbReference type="PROSITE" id="PS01305">
    <property type="entry name" value="MOAA_NIFB_PQQE"/>
    <property type="match status" value="1"/>
</dbReference>
<gene>
    <name evidence="12" type="primary">moaA</name>
    <name evidence="14" type="ordered locus">Ethha_0850</name>
</gene>
<evidence type="ECO:0000256" key="5">
    <source>
        <dbReference type="ARBA" id="ARBA00022741"/>
    </source>
</evidence>
<comment type="cofactor">
    <cofactor evidence="12">
        <name>[4Fe-4S] cluster</name>
        <dbReference type="ChEBI" id="CHEBI:49883"/>
    </cofactor>
    <text evidence="12">Binds 2 [4Fe-4S] clusters. Binds 1 [4Fe-4S] cluster coordinated with 3 cysteines and an exchangeable S-adenosyl-L-methionine and 1 [4Fe-4S] cluster coordinated with 3 cysteines and the GTP-derived substrate.</text>
</comment>
<dbReference type="InterPro" id="IPR013483">
    <property type="entry name" value="MoaA"/>
</dbReference>
<dbReference type="InterPro" id="IPR010505">
    <property type="entry name" value="MoaA_twitch"/>
</dbReference>
<dbReference type="NCBIfam" id="TIGR02666">
    <property type="entry name" value="moaA"/>
    <property type="match status" value="1"/>
</dbReference>
<reference evidence="14 15" key="1">
    <citation type="submission" date="2010-12" db="EMBL/GenBank/DDBJ databases">
        <title>Complete sequence of Ethanoligenens harbinense YUAN-3.</title>
        <authorList>
            <person name="Lucas S."/>
            <person name="Copeland A."/>
            <person name="Lapidus A."/>
            <person name="Cheng J.-F."/>
            <person name="Bruce D."/>
            <person name="Goodwin L."/>
            <person name="Pitluck S."/>
            <person name="Chertkov O."/>
            <person name="Misra M."/>
            <person name="Detter J.C."/>
            <person name="Han C."/>
            <person name="Tapia R."/>
            <person name="Land M."/>
            <person name="Hauser L."/>
            <person name="Jeffries C."/>
            <person name="Kyrpides N."/>
            <person name="Ivanova N."/>
            <person name="Mikhailova N."/>
            <person name="Wang A."/>
            <person name="Mouttaki H."/>
            <person name="He Z."/>
            <person name="Zhou J."/>
            <person name="Hemme C.L."/>
            <person name="Woyke T."/>
        </authorList>
    </citation>
    <scope>NUCLEOTIDE SEQUENCE [LARGE SCALE GENOMIC DNA]</scope>
    <source>
        <strain evidence="15">DSM 18485 / JCM 12961 / CGMCC 1.5033 / YUAN-3</strain>
    </source>
</reference>
<dbReference type="InterPro" id="IPR013785">
    <property type="entry name" value="Aldolase_TIM"/>
</dbReference>
<evidence type="ECO:0000313" key="15">
    <source>
        <dbReference type="Proteomes" id="UP000001551"/>
    </source>
</evidence>
<evidence type="ECO:0000256" key="11">
    <source>
        <dbReference type="ARBA" id="ARBA00048697"/>
    </source>
</evidence>
<comment type="function">
    <text evidence="12">Catalyzes the cyclization of GTP to (8S)-3',8-cyclo-7,8-dihydroguanosine 5'-triphosphate.</text>
</comment>
<feature type="binding site" evidence="12">
    <location>
        <begin position="255"/>
        <end position="257"/>
    </location>
    <ligand>
        <name>GTP</name>
        <dbReference type="ChEBI" id="CHEBI:37565"/>
    </ligand>
</feature>
<feature type="binding site" evidence="12">
    <location>
        <position position="118"/>
    </location>
    <ligand>
        <name>S-adenosyl-L-methionine</name>
        <dbReference type="ChEBI" id="CHEBI:59789"/>
    </ligand>
</feature>
<evidence type="ECO:0000256" key="4">
    <source>
        <dbReference type="ARBA" id="ARBA00022723"/>
    </source>
</evidence>
<keyword evidence="9 12" id="KW-0501">Molybdenum cofactor biosynthesis</keyword>
<feature type="binding site" evidence="12">
    <location>
        <position position="154"/>
    </location>
    <ligand>
        <name>GTP</name>
        <dbReference type="ChEBI" id="CHEBI:37565"/>
    </ligand>
</feature>
<dbReference type="Gene3D" id="3.20.20.70">
    <property type="entry name" value="Aldolase class I"/>
    <property type="match status" value="1"/>
</dbReference>
<dbReference type="SUPFAM" id="SSF102114">
    <property type="entry name" value="Radical SAM enzymes"/>
    <property type="match status" value="1"/>
</dbReference>
<dbReference type="InterPro" id="IPR058240">
    <property type="entry name" value="rSAM_sf"/>
</dbReference>
<keyword evidence="6 12" id="KW-0408">Iron</keyword>
<evidence type="ECO:0000259" key="13">
    <source>
        <dbReference type="PROSITE" id="PS51918"/>
    </source>
</evidence>
<dbReference type="GO" id="GO:0006777">
    <property type="term" value="P:Mo-molybdopterin cofactor biosynthetic process"/>
    <property type="evidence" value="ECO:0007669"/>
    <property type="project" value="UniProtKB-UniRule"/>
</dbReference>
<dbReference type="eggNOG" id="COG2896">
    <property type="taxonomic scope" value="Bacteria"/>
</dbReference>
<keyword evidence="5 12" id="KW-0547">Nucleotide-binding</keyword>
<feature type="binding site" evidence="12">
    <location>
        <position position="67"/>
    </location>
    <ligand>
        <name>S-adenosyl-L-methionine</name>
        <dbReference type="ChEBI" id="CHEBI:59789"/>
    </ligand>
</feature>
<feature type="binding site" evidence="12">
    <location>
        <position position="13"/>
    </location>
    <ligand>
        <name>GTP</name>
        <dbReference type="ChEBI" id="CHEBI:37565"/>
    </ligand>
</feature>
<dbReference type="HOGENOM" id="CLU_009273_0_1_9"/>
<feature type="domain" description="Radical SAM core" evidence="13">
    <location>
        <begin position="4"/>
        <end position="227"/>
    </location>
</feature>
<evidence type="ECO:0000256" key="3">
    <source>
        <dbReference type="ARBA" id="ARBA00022691"/>
    </source>
</evidence>
<dbReference type="GO" id="GO:0046872">
    <property type="term" value="F:metal ion binding"/>
    <property type="evidence" value="ECO:0007669"/>
    <property type="project" value="UniProtKB-KW"/>
</dbReference>